<evidence type="ECO:0000256" key="22">
    <source>
        <dbReference type="SAM" id="Phobius"/>
    </source>
</evidence>
<dbReference type="PANTHER" id="PTHR43107">
    <property type="entry name" value="LONG-CHAIN FATTY ACID TRANSPORT PROTEIN"/>
    <property type="match status" value="1"/>
</dbReference>
<comment type="similarity">
    <text evidence="2">Belongs to the ATP-dependent AMP-binding enzyme family.</text>
</comment>
<dbReference type="GO" id="GO:0005778">
    <property type="term" value="C:peroxisomal membrane"/>
    <property type="evidence" value="ECO:0007669"/>
    <property type="project" value="UniProtKB-SubCell"/>
</dbReference>
<dbReference type="GO" id="GO:0005886">
    <property type="term" value="C:plasma membrane"/>
    <property type="evidence" value="ECO:0007669"/>
    <property type="project" value="UniProtKB-SubCell"/>
</dbReference>
<evidence type="ECO:0000256" key="20">
    <source>
        <dbReference type="ARBA" id="ARBA00068795"/>
    </source>
</evidence>
<evidence type="ECO:0000256" key="8">
    <source>
        <dbReference type="ARBA" id="ARBA00022832"/>
    </source>
</evidence>
<evidence type="ECO:0000256" key="9">
    <source>
        <dbReference type="ARBA" id="ARBA00022840"/>
    </source>
</evidence>
<evidence type="ECO:0000256" key="17">
    <source>
        <dbReference type="ARBA" id="ARBA00046271"/>
    </source>
</evidence>
<evidence type="ECO:0000256" key="3">
    <source>
        <dbReference type="ARBA" id="ARBA00022448"/>
    </source>
</evidence>
<dbReference type="Gene3D" id="3.30.300.30">
    <property type="match status" value="1"/>
</dbReference>
<dbReference type="GO" id="GO:0004467">
    <property type="term" value="F:long-chain fatty acid-CoA ligase activity"/>
    <property type="evidence" value="ECO:0007669"/>
    <property type="project" value="UniProtKB-EC"/>
</dbReference>
<dbReference type="InterPro" id="IPR000873">
    <property type="entry name" value="AMP-dep_synth/lig_dom"/>
</dbReference>
<keyword evidence="9" id="KW-0067">ATP-binding</keyword>
<keyword evidence="6 22" id="KW-0812">Transmembrane</keyword>
<keyword evidence="8" id="KW-0276">Fatty acid metabolism</keyword>
<dbReference type="AlphaFoldDB" id="A0A9P0H2J1"/>
<feature type="transmembrane region" description="Helical" evidence="22">
    <location>
        <begin position="42"/>
        <end position="65"/>
    </location>
</feature>
<evidence type="ECO:0000256" key="19">
    <source>
        <dbReference type="ARBA" id="ARBA00060276"/>
    </source>
</evidence>
<comment type="subcellular location">
    <subcellularLocation>
        <location evidence="1">Cell membrane</location>
        <topology evidence="1">Multi-pass membrane protein</topology>
    </subcellularLocation>
    <subcellularLocation>
        <location evidence="17">Peroxisome membrane</location>
    </subcellularLocation>
</comment>
<dbReference type="Pfam" id="PF13193">
    <property type="entry name" value="AMP-binding_C"/>
    <property type="match status" value="1"/>
</dbReference>
<dbReference type="Proteomes" id="UP001152798">
    <property type="component" value="Chromosome 1"/>
</dbReference>
<keyword evidence="5" id="KW-0436">Ligase</keyword>
<evidence type="ECO:0000256" key="16">
    <source>
        <dbReference type="ARBA" id="ARBA00041297"/>
    </source>
</evidence>
<evidence type="ECO:0000256" key="12">
    <source>
        <dbReference type="ARBA" id="ARBA00023136"/>
    </source>
</evidence>
<sequence length="693" mass="77112">MCSAKEQVAQQNGDIESNYPVGSDKAQVGRGASRSVAFLRRLCLITFKIILVVGLLAVVVGILWYFMGLTFVVQLAIVALVAFLAAGRGYRWFYVALMTLPRDIMAVTRYLLFLLSVRRISKGNKSVAEIFKEDVVQKNPNKVLFIFEGKEWTAGQIEDYSNRVANLFKSHGFRKGDAVGLMLENRPEFVCIWLGLSKVGIITALINHNLRQNSLVHSVTIAKCQALIFGEDFMDAVREIAGSLSGVRLYNWSESEPRYPGGEIGERNLSPLLADSPTSPLPLDGINFHDRLLYIYTSGTTGLPKAAVITNARYFFLAGAISYQAWFKKNDVFYTPLPLYHTAGGAMCIGQAIVYGATIVIRKKFSASSYFQDISKFNCTISQYIGEMCRYLLATPKKPTDTQHKLRMVFGNGLRPQIWKDFVERFNISKVVEFYGATEGNANIANVDNTVGAIGFVSRILPQVYPISIIKVDRATGEPIRGANGLCIPCKADEPGVFVGKINPNNPARTYLGYVNEKESEKKVVRDVFARGDSAFISGDIVVADEFGYLYFKDRTGDTFRWKGENVSTSEVEGVVSNIVDYKDCVIYGVQVFGSEGRAGMAAIVDQQNNLDLNKLTEGVKKSLPSYARPLFVRVLNEMELTGTFKMKKLDLQKEGFDPSIIRDKLYYLSPEGVYEPLTEEAFAQIQSGKIRL</sequence>
<keyword evidence="26" id="KW-1185">Reference proteome</keyword>
<accession>A0A9P0H2J1</accession>
<dbReference type="PANTHER" id="PTHR43107:SF21">
    <property type="entry name" value="FATTY ACID TRANSPORT PROTEIN 1, ISOFORM F-RELATED"/>
    <property type="match status" value="1"/>
</dbReference>
<evidence type="ECO:0000256" key="11">
    <source>
        <dbReference type="ARBA" id="ARBA00023055"/>
    </source>
</evidence>
<dbReference type="InterPro" id="IPR045851">
    <property type="entry name" value="AMP-bd_C_sf"/>
</dbReference>
<evidence type="ECO:0000256" key="6">
    <source>
        <dbReference type="ARBA" id="ARBA00022692"/>
    </source>
</evidence>
<keyword evidence="8" id="KW-0443">Lipid metabolism</keyword>
<evidence type="ECO:0000256" key="14">
    <source>
        <dbReference type="ARBA" id="ARBA00026121"/>
    </source>
</evidence>
<keyword evidence="12 22" id="KW-0472">Membrane</keyword>
<keyword evidence="13" id="KW-0576">Peroxisome</keyword>
<name>A0A9P0H2J1_NEZVI</name>
<comment type="catalytic activity">
    <reaction evidence="18">
        <text>tetracosanoate + ATP + CoA = tetracosanoyl-CoA + AMP + diphosphate</text>
        <dbReference type="Rhea" id="RHEA:33639"/>
        <dbReference type="ChEBI" id="CHEBI:30616"/>
        <dbReference type="ChEBI" id="CHEBI:31014"/>
        <dbReference type="ChEBI" id="CHEBI:33019"/>
        <dbReference type="ChEBI" id="CHEBI:57287"/>
        <dbReference type="ChEBI" id="CHEBI:65052"/>
        <dbReference type="ChEBI" id="CHEBI:456215"/>
    </reaction>
    <physiologicalReaction direction="left-to-right" evidence="18">
        <dbReference type="Rhea" id="RHEA:33640"/>
    </physiologicalReaction>
</comment>
<dbReference type="InterPro" id="IPR020845">
    <property type="entry name" value="AMP-binding_CS"/>
</dbReference>
<evidence type="ECO:0000256" key="13">
    <source>
        <dbReference type="ARBA" id="ARBA00023140"/>
    </source>
</evidence>
<protein>
    <recommendedName>
        <fullName evidence="20">Very long-chain fatty acid transport protein</fullName>
        <ecNumber evidence="14">6.2.1.3</ecNumber>
    </recommendedName>
    <alternativeName>
        <fullName evidence="16">Long-chain-fatty-acid--CoA ligase</fullName>
    </alternativeName>
    <alternativeName>
        <fullName evidence="21">Very-long-chain acyl-CoA synthetase</fullName>
    </alternativeName>
</protein>
<feature type="transmembrane region" description="Helical" evidence="22">
    <location>
        <begin position="339"/>
        <end position="361"/>
    </location>
</feature>
<comment type="function">
    <text evidence="19">Acyl-CoA synthetase required for both the import of long chain fatty acids (LCFAs) (C14-C18) and the activation very long chain fatty acids (VLCFAs) (C20-C26) by esterification of the fatty acids into metabolically active CoA-thioesters for subsequent degradation or incorporation into phospholipids. The transport and fatty acyl-CoA synthetase activities are genetically separable and are thus independent activities. Esterifies VLCFAs in the peroxisome matrix. The VLCFAs are actively transported into peroxisomes by a PXA1-PXA2 heterodimeric transporter in the peroxisomal membrane.</text>
</comment>
<comment type="catalytic activity">
    <reaction evidence="15">
        <text>a very long-chain fatty acid + ATP + CoA = a very long-chain fatty acyl-CoA + AMP + diphosphate</text>
        <dbReference type="Rhea" id="RHEA:54536"/>
        <dbReference type="ChEBI" id="CHEBI:30616"/>
        <dbReference type="ChEBI" id="CHEBI:33019"/>
        <dbReference type="ChEBI" id="CHEBI:57287"/>
        <dbReference type="ChEBI" id="CHEBI:58950"/>
        <dbReference type="ChEBI" id="CHEBI:138261"/>
        <dbReference type="ChEBI" id="CHEBI:456215"/>
    </reaction>
    <physiologicalReaction direction="left-to-right" evidence="15">
        <dbReference type="Rhea" id="RHEA:54537"/>
    </physiologicalReaction>
</comment>
<gene>
    <name evidence="25" type="ORF">NEZAVI_LOCUS2204</name>
</gene>
<dbReference type="NCBIfam" id="NF006134">
    <property type="entry name" value="PRK08279.1"/>
    <property type="match status" value="1"/>
</dbReference>
<keyword evidence="11" id="KW-0445">Lipid transport</keyword>
<dbReference type="InterPro" id="IPR042099">
    <property type="entry name" value="ANL_N_sf"/>
</dbReference>
<dbReference type="Gene3D" id="3.40.50.12780">
    <property type="entry name" value="N-terminal domain of ligase-like"/>
    <property type="match status" value="1"/>
</dbReference>
<dbReference type="FunFam" id="3.40.50.12780:FF:000019">
    <property type="entry name" value="Long-chain fatty acid transporter"/>
    <property type="match status" value="1"/>
</dbReference>
<evidence type="ECO:0000259" key="24">
    <source>
        <dbReference type="Pfam" id="PF13193"/>
    </source>
</evidence>
<evidence type="ECO:0000256" key="4">
    <source>
        <dbReference type="ARBA" id="ARBA00022475"/>
    </source>
</evidence>
<dbReference type="OrthoDB" id="288590at2759"/>
<evidence type="ECO:0000256" key="7">
    <source>
        <dbReference type="ARBA" id="ARBA00022741"/>
    </source>
</evidence>
<keyword evidence="7" id="KW-0547">Nucleotide-binding</keyword>
<organism evidence="25 26">
    <name type="scientific">Nezara viridula</name>
    <name type="common">Southern green stink bug</name>
    <name type="synonym">Cimex viridulus</name>
    <dbReference type="NCBI Taxonomy" id="85310"/>
    <lineage>
        <taxon>Eukaryota</taxon>
        <taxon>Metazoa</taxon>
        <taxon>Ecdysozoa</taxon>
        <taxon>Arthropoda</taxon>
        <taxon>Hexapoda</taxon>
        <taxon>Insecta</taxon>
        <taxon>Pterygota</taxon>
        <taxon>Neoptera</taxon>
        <taxon>Paraneoptera</taxon>
        <taxon>Hemiptera</taxon>
        <taxon>Heteroptera</taxon>
        <taxon>Panheteroptera</taxon>
        <taxon>Pentatomomorpha</taxon>
        <taxon>Pentatomoidea</taxon>
        <taxon>Pentatomidae</taxon>
        <taxon>Pentatominae</taxon>
        <taxon>Nezara</taxon>
    </lineage>
</organism>
<evidence type="ECO:0000256" key="5">
    <source>
        <dbReference type="ARBA" id="ARBA00022598"/>
    </source>
</evidence>
<feature type="domain" description="AMP-dependent synthetase/ligase" evidence="23">
    <location>
        <begin position="134"/>
        <end position="480"/>
    </location>
</feature>
<dbReference type="SUPFAM" id="SSF56801">
    <property type="entry name" value="Acetyl-CoA synthetase-like"/>
    <property type="match status" value="1"/>
</dbReference>
<evidence type="ECO:0000256" key="2">
    <source>
        <dbReference type="ARBA" id="ARBA00006432"/>
    </source>
</evidence>
<dbReference type="GO" id="GO:0044539">
    <property type="term" value="P:long-chain fatty acid import into cell"/>
    <property type="evidence" value="ECO:0007669"/>
    <property type="project" value="TreeGrafter"/>
</dbReference>
<dbReference type="GO" id="GO:0005524">
    <property type="term" value="F:ATP binding"/>
    <property type="evidence" value="ECO:0007669"/>
    <property type="project" value="UniProtKB-KW"/>
</dbReference>
<evidence type="ECO:0000256" key="21">
    <source>
        <dbReference type="ARBA" id="ARBA00078285"/>
    </source>
</evidence>
<dbReference type="Pfam" id="PF00501">
    <property type="entry name" value="AMP-binding"/>
    <property type="match status" value="1"/>
</dbReference>
<dbReference type="FunFam" id="3.30.300.30:FF:000002">
    <property type="entry name" value="Long-chain fatty acid transport protein 1"/>
    <property type="match status" value="1"/>
</dbReference>
<evidence type="ECO:0000259" key="23">
    <source>
        <dbReference type="Pfam" id="PF00501"/>
    </source>
</evidence>
<feature type="transmembrane region" description="Helical" evidence="22">
    <location>
        <begin position="71"/>
        <end position="90"/>
    </location>
</feature>
<evidence type="ECO:0000313" key="26">
    <source>
        <dbReference type="Proteomes" id="UP001152798"/>
    </source>
</evidence>
<keyword evidence="4" id="KW-1003">Cell membrane</keyword>
<feature type="domain" description="AMP-binding enzyme C-terminal" evidence="24">
    <location>
        <begin position="571"/>
        <end position="646"/>
    </location>
</feature>
<keyword evidence="10 22" id="KW-1133">Transmembrane helix</keyword>
<evidence type="ECO:0000256" key="1">
    <source>
        <dbReference type="ARBA" id="ARBA00004651"/>
    </source>
</evidence>
<dbReference type="EMBL" id="OV725077">
    <property type="protein sequence ID" value="CAH1391125.1"/>
    <property type="molecule type" value="Genomic_DNA"/>
</dbReference>
<dbReference type="InterPro" id="IPR025110">
    <property type="entry name" value="AMP-bd_C"/>
</dbReference>
<dbReference type="PROSITE" id="PS00455">
    <property type="entry name" value="AMP_BINDING"/>
    <property type="match status" value="1"/>
</dbReference>
<dbReference type="GO" id="GO:0005789">
    <property type="term" value="C:endoplasmic reticulum membrane"/>
    <property type="evidence" value="ECO:0007669"/>
    <property type="project" value="TreeGrafter"/>
</dbReference>
<evidence type="ECO:0000313" key="25">
    <source>
        <dbReference type="EMBL" id="CAH1391125.1"/>
    </source>
</evidence>
<keyword evidence="3" id="KW-0813">Transport</keyword>
<evidence type="ECO:0000256" key="18">
    <source>
        <dbReference type="ARBA" id="ARBA00048666"/>
    </source>
</evidence>
<reference evidence="25" key="1">
    <citation type="submission" date="2022-01" db="EMBL/GenBank/DDBJ databases">
        <authorList>
            <person name="King R."/>
        </authorList>
    </citation>
    <scope>NUCLEOTIDE SEQUENCE</scope>
</reference>
<evidence type="ECO:0000256" key="10">
    <source>
        <dbReference type="ARBA" id="ARBA00022989"/>
    </source>
</evidence>
<dbReference type="EC" id="6.2.1.3" evidence="14"/>
<proteinExistence type="inferred from homology"/>
<dbReference type="GO" id="GO:0005324">
    <property type="term" value="F:long-chain fatty acid transmembrane transporter activity"/>
    <property type="evidence" value="ECO:0007669"/>
    <property type="project" value="TreeGrafter"/>
</dbReference>
<evidence type="ECO:0000256" key="15">
    <source>
        <dbReference type="ARBA" id="ARBA00036527"/>
    </source>
</evidence>